<organism evidence="1 2">
    <name type="scientific">Eggerthella lenta</name>
    <name type="common">Eubacterium lentum</name>
    <dbReference type="NCBI Taxonomy" id="84112"/>
    <lineage>
        <taxon>Bacteria</taxon>
        <taxon>Bacillati</taxon>
        <taxon>Actinomycetota</taxon>
        <taxon>Coriobacteriia</taxon>
        <taxon>Eggerthellales</taxon>
        <taxon>Eggerthellaceae</taxon>
        <taxon>Eggerthella</taxon>
    </lineage>
</organism>
<gene>
    <name evidence="1" type="ORF">C1871_00865</name>
</gene>
<dbReference type="RefSeq" id="WP_035585323.1">
    <property type="nucleotide sequence ID" value="NZ_PPTY01000001.1"/>
</dbReference>
<protein>
    <submittedName>
        <fullName evidence="1">Uncharacterized protein</fullName>
    </submittedName>
</protein>
<proteinExistence type="predicted"/>
<sequence>MSYRFKVANVAGSSASIVKERYVSAVGAGLPLLVDPDAGSMRKHECPLCGGELVPMGWFRSGGLHELQHKCERCGLAVFR</sequence>
<dbReference type="EMBL" id="PPTY01000001">
    <property type="protein sequence ID" value="RDB89051.1"/>
    <property type="molecule type" value="Genomic_DNA"/>
</dbReference>
<reference evidence="1 2" key="1">
    <citation type="journal article" date="2018" name="Elife">
        <title>Discovery and characterization of a prevalent human gut bacterial enzyme sufficient for the inactivation of a family of plant toxins.</title>
        <authorList>
            <person name="Koppel N."/>
            <person name="Bisanz J.E."/>
            <person name="Pandelia M.E."/>
            <person name="Turnbaugh P.J."/>
            <person name="Balskus E.P."/>
        </authorList>
    </citation>
    <scope>NUCLEOTIDE SEQUENCE [LARGE SCALE GENOMIC DNA]</scope>
    <source>
        <strain evidence="1 2">FAA1-1-60AUCSF</strain>
    </source>
</reference>
<evidence type="ECO:0000313" key="1">
    <source>
        <dbReference type="EMBL" id="RDB89051.1"/>
    </source>
</evidence>
<dbReference type="Proteomes" id="UP000253857">
    <property type="component" value="Unassembled WGS sequence"/>
</dbReference>
<accession>A0A369NFE1</accession>
<dbReference type="AlphaFoldDB" id="A0A369NFE1"/>
<comment type="caution">
    <text evidence="1">The sequence shown here is derived from an EMBL/GenBank/DDBJ whole genome shotgun (WGS) entry which is preliminary data.</text>
</comment>
<name>A0A369NFE1_EGGLN</name>
<evidence type="ECO:0000313" key="2">
    <source>
        <dbReference type="Proteomes" id="UP000253857"/>
    </source>
</evidence>